<gene>
    <name evidence="2" type="ORF">S01H1_85136</name>
</gene>
<evidence type="ECO:0000313" key="2">
    <source>
        <dbReference type="EMBL" id="GAG47676.1"/>
    </source>
</evidence>
<accession>X0ZH42</accession>
<dbReference type="AlphaFoldDB" id="X0ZH42"/>
<feature type="coiled-coil region" evidence="1">
    <location>
        <begin position="10"/>
        <end position="69"/>
    </location>
</feature>
<comment type="caution">
    <text evidence="2">The sequence shown here is derived from an EMBL/GenBank/DDBJ whole genome shotgun (WGS) entry which is preliminary data.</text>
</comment>
<protein>
    <submittedName>
        <fullName evidence="2">Uncharacterized protein</fullName>
    </submittedName>
</protein>
<sequence length="104" mass="10699">IDDSDYRAHAEQAEAAIAAARADITAQEAAAANLDAQTAQQHSAIAAAVAALSARAADAQRAALEHRRQQDLIKQEVASVQQLEAADAEAKRSRAAQLAAGADA</sequence>
<keyword evidence="1" id="KW-0175">Coiled coil</keyword>
<feature type="non-terminal residue" evidence="2">
    <location>
        <position position="104"/>
    </location>
</feature>
<name>X0ZH42_9ZZZZ</name>
<organism evidence="2">
    <name type="scientific">marine sediment metagenome</name>
    <dbReference type="NCBI Taxonomy" id="412755"/>
    <lineage>
        <taxon>unclassified sequences</taxon>
        <taxon>metagenomes</taxon>
        <taxon>ecological metagenomes</taxon>
    </lineage>
</organism>
<proteinExistence type="predicted"/>
<feature type="non-terminal residue" evidence="2">
    <location>
        <position position="1"/>
    </location>
</feature>
<dbReference type="EMBL" id="BARS01058349">
    <property type="protein sequence ID" value="GAG47676.1"/>
    <property type="molecule type" value="Genomic_DNA"/>
</dbReference>
<evidence type="ECO:0000256" key="1">
    <source>
        <dbReference type="SAM" id="Coils"/>
    </source>
</evidence>
<reference evidence="2" key="1">
    <citation type="journal article" date="2014" name="Front. Microbiol.">
        <title>High frequency of phylogenetically diverse reductive dehalogenase-homologous genes in deep subseafloor sedimentary metagenomes.</title>
        <authorList>
            <person name="Kawai M."/>
            <person name="Futagami T."/>
            <person name="Toyoda A."/>
            <person name="Takaki Y."/>
            <person name="Nishi S."/>
            <person name="Hori S."/>
            <person name="Arai W."/>
            <person name="Tsubouchi T."/>
            <person name="Morono Y."/>
            <person name="Uchiyama I."/>
            <person name="Ito T."/>
            <person name="Fujiyama A."/>
            <person name="Inagaki F."/>
            <person name="Takami H."/>
        </authorList>
    </citation>
    <scope>NUCLEOTIDE SEQUENCE</scope>
    <source>
        <strain evidence="2">Expedition CK06-06</strain>
    </source>
</reference>